<sequence length="177" mass="20250">MSHFWIYIGADTSKSNWSKVGKTAKGLKGRHTSSQNPGYHIQTAFNIISGDVHKIERELLNYIETLPGVERLRHVSTGSKSECFSVPPSEMANIVEYFIEHNYPSSVNYEALHDRMCRYELNSNAKNQNKPLKLSPNCYRPGNNEVYESDLGGGHFIDHETGKEGYRDEEGNVYWKY</sequence>
<evidence type="ECO:0000313" key="2">
    <source>
        <dbReference type="EMBL" id="WOX28298.1"/>
    </source>
</evidence>
<organism evidence="1 3">
    <name type="scientific">Pseudoalteromonas maricaloris</name>
    <dbReference type="NCBI Taxonomy" id="184924"/>
    <lineage>
        <taxon>Bacteria</taxon>
        <taxon>Pseudomonadati</taxon>
        <taxon>Pseudomonadota</taxon>
        <taxon>Gammaproteobacteria</taxon>
        <taxon>Alteromonadales</taxon>
        <taxon>Pseudoalteromonadaceae</taxon>
        <taxon>Pseudoalteromonas</taxon>
    </lineage>
</organism>
<dbReference type="EMBL" id="WEIA01000005">
    <property type="protein sequence ID" value="NLR21760.1"/>
    <property type="molecule type" value="Genomic_DNA"/>
</dbReference>
<protein>
    <submittedName>
        <fullName evidence="1">Uncharacterized protein</fullName>
    </submittedName>
</protein>
<dbReference type="Proteomes" id="UP001304419">
    <property type="component" value="Chromosome 1"/>
</dbReference>
<accession>A0A8I2H3U5</accession>
<keyword evidence="4" id="KW-1185">Reference proteome</keyword>
<evidence type="ECO:0000313" key="4">
    <source>
        <dbReference type="Proteomes" id="UP001304419"/>
    </source>
</evidence>
<name>A0A8I2H3U5_9GAMM</name>
<dbReference type="RefSeq" id="WP_193521876.1">
    <property type="nucleotide sequence ID" value="NZ_CBCSDF010000010.1"/>
</dbReference>
<reference evidence="1" key="1">
    <citation type="submission" date="2019-10" db="EMBL/GenBank/DDBJ databases">
        <authorList>
            <person name="Paulsen S."/>
        </authorList>
    </citation>
    <scope>NUCLEOTIDE SEQUENCE</scope>
    <source>
        <strain evidence="1">LMG 19692</strain>
    </source>
</reference>
<dbReference type="AlphaFoldDB" id="A0A8I2H3U5"/>
<dbReference type="EMBL" id="CP137578">
    <property type="protein sequence ID" value="WOX28298.1"/>
    <property type="molecule type" value="Genomic_DNA"/>
</dbReference>
<evidence type="ECO:0000313" key="1">
    <source>
        <dbReference type="EMBL" id="NLR21760.1"/>
    </source>
</evidence>
<gene>
    <name evidence="1" type="ORF">F9Y85_10585</name>
    <name evidence="2" type="ORF">R5H13_16970</name>
</gene>
<reference evidence="2 4" key="2">
    <citation type="submission" date="2023-10" db="EMBL/GenBank/DDBJ databases">
        <title>To unveil natural product biosynthetic capacity in Pseudoalteromonas.</title>
        <authorList>
            <person name="Wang J."/>
        </authorList>
    </citation>
    <scope>NUCLEOTIDE SEQUENCE [LARGE SCALE GENOMIC DNA]</scope>
    <source>
        <strain evidence="2 4">DSM 15914</strain>
    </source>
</reference>
<evidence type="ECO:0000313" key="3">
    <source>
        <dbReference type="Proteomes" id="UP000646877"/>
    </source>
</evidence>
<dbReference type="Proteomes" id="UP000646877">
    <property type="component" value="Unassembled WGS sequence"/>
</dbReference>
<proteinExistence type="predicted"/>